<sequence>MTVNYTTEPHEITYSVIDDATGLTLINHAQLGSGYANEQIPLAMREDYQNVSAHYEQLGYKLVSQETLPAEFADHDLM</sequence>
<dbReference type="EMBL" id="MIMU01000087">
    <property type="protein sequence ID" value="OTA85068.1"/>
    <property type="molecule type" value="Genomic_DNA"/>
</dbReference>
<organism evidence="1 2">
    <name type="scientific">Limosilactobacillus reuteri</name>
    <name type="common">Lactobacillus reuteri</name>
    <dbReference type="NCBI Taxonomy" id="1598"/>
    <lineage>
        <taxon>Bacteria</taxon>
        <taxon>Bacillati</taxon>
        <taxon>Bacillota</taxon>
        <taxon>Bacilli</taxon>
        <taxon>Lactobacillales</taxon>
        <taxon>Lactobacillaceae</taxon>
        <taxon>Limosilactobacillus</taxon>
    </lineage>
</organism>
<dbReference type="RefSeq" id="WP_225359531.1">
    <property type="nucleotide sequence ID" value="NZ_MIMU01000087.1"/>
</dbReference>
<comment type="caution">
    <text evidence="1">The sequence shown here is derived from an EMBL/GenBank/DDBJ whole genome shotgun (WGS) entry which is preliminary data.</text>
</comment>
<dbReference type="Proteomes" id="UP000194286">
    <property type="component" value="Unassembled WGS sequence"/>
</dbReference>
<reference evidence="1 2" key="1">
    <citation type="submission" date="2016-09" db="EMBL/GenBank/DDBJ databases">
        <title>Lactobacillus reuteri KLR3005, genome sequencing and assembly.</title>
        <authorList>
            <person name="Lee J.-Y."/>
            <person name="Kim E.B."/>
            <person name="Choi Y.-J."/>
        </authorList>
    </citation>
    <scope>NUCLEOTIDE SEQUENCE [LARGE SCALE GENOMIC DNA]</scope>
    <source>
        <strain evidence="1 2">KLR3005</strain>
    </source>
</reference>
<dbReference type="Gene3D" id="3.10.20.470">
    <property type="match status" value="1"/>
</dbReference>
<proteinExistence type="predicted"/>
<protein>
    <submittedName>
        <fullName evidence="1">Uncharacterized protein</fullName>
    </submittedName>
</protein>
<evidence type="ECO:0000313" key="2">
    <source>
        <dbReference type="Proteomes" id="UP000194286"/>
    </source>
</evidence>
<evidence type="ECO:0000313" key="1">
    <source>
        <dbReference type="EMBL" id="OTA85068.1"/>
    </source>
</evidence>
<accession>A0A1Y2UNK5</accession>
<gene>
    <name evidence="1" type="ORF">BHL82_06065</name>
</gene>
<dbReference type="AlphaFoldDB" id="A0A1Y2UNK5"/>
<name>A0A1Y2UNK5_LIMRT</name>